<feature type="transmembrane region" description="Helical" evidence="2">
    <location>
        <begin position="206"/>
        <end position="229"/>
    </location>
</feature>
<evidence type="ECO:0000313" key="3">
    <source>
        <dbReference type="EMBL" id="TQM68719.1"/>
    </source>
</evidence>
<dbReference type="Gene3D" id="3.40.720.10">
    <property type="entry name" value="Alkaline Phosphatase, subunit A"/>
    <property type="match status" value="1"/>
</dbReference>
<protein>
    <recommendedName>
        <fullName evidence="5">Phosphoglycerol transferase MdoB-like AlkP superfamily enzyme</fullName>
    </recommendedName>
</protein>
<feature type="transmembrane region" description="Helical" evidence="2">
    <location>
        <begin position="116"/>
        <end position="134"/>
    </location>
</feature>
<evidence type="ECO:0000313" key="4">
    <source>
        <dbReference type="Proteomes" id="UP000316706"/>
    </source>
</evidence>
<sequence>MERVKGEDTAQGEDAARAEEPAQGEEAAQAGKAAQPGEAEGAGDAGRAGTEAPGRRSGRRAAGRAVTVAAFLFVLAALLAPVEFTQLKPAAFARIPVEGIVGAALILAVPARARRYAAGTAGALLGLLFVLKVMDIGFEAVMFRPFDLVLDWPLLSPAVEFVEKSSGRAGAIGVVVLTIGLAAAVAVLMALSVLRLSRVAARHARTTLKSAAVLGIAWAVCAALGLQFAPGLPVASRSSAVHAYDHAAQIRSSLNDAEEFAEAAAVDAFRDTPGDRLLTGLRGKDVVLAFVESYGRSALEHPEYAAQVGDVLDAGTRRLGDAGFSSRSGWLTSPTAGGGSWLAHATLLSGLWVDNEQRYRTLVNSDRFTLTHAFSRAGSRTVGLMPAITRAWPEGRYYGYDKIYDNRNLGYRGPRFAFATMPDQYTLSVLQRNELARGDRAPVMAEAALVSSHAPWAAIPRLVPWDRVGDGSVFQGMGKPDDAPWPAAGEIRGEYRKSIEYTLNTLISYVETYGDEDTVLVFLGDHQPSPVLAGQGASRDVPITIVAKDEAVTERISGWGWQEGLKPAKDGPVWPMHRFRDRFLTAFGG</sequence>
<keyword evidence="2" id="KW-0812">Transmembrane</keyword>
<dbReference type="SUPFAM" id="SSF53649">
    <property type="entry name" value="Alkaline phosphatase-like"/>
    <property type="match status" value="1"/>
</dbReference>
<evidence type="ECO:0008006" key="5">
    <source>
        <dbReference type="Google" id="ProtNLM"/>
    </source>
</evidence>
<keyword evidence="2" id="KW-0472">Membrane</keyword>
<feature type="region of interest" description="Disordered" evidence="1">
    <location>
        <begin position="1"/>
        <end position="59"/>
    </location>
</feature>
<evidence type="ECO:0000256" key="2">
    <source>
        <dbReference type="SAM" id="Phobius"/>
    </source>
</evidence>
<dbReference type="InterPro" id="IPR017850">
    <property type="entry name" value="Alkaline_phosphatase_core_sf"/>
</dbReference>
<dbReference type="EMBL" id="VFPO01000001">
    <property type="protein sequence ID" value="TQM68719.1"/>
    <property type="molecule type" value="Genomic_DNA"/>
</dbReference>
<feature type="compositionally biased region" description="Basic and acidic residues" evidence="1">
    <location>
        <begin position="1"/>
        <end position="20"/>
    </location>
</feature>
<feature type="transmembrane region" description="Helical" evidence="2">
    <location>
        <begin position="65"/>
        <end position="84"/>
    </location>
</feature>
<dbReference type="RefSeq" id="WP_141968367.1">
    <property type="nucleotide sequence ID" value="NZ_VFPO01000001.1"/>
</dbReference>
<feature type="compositionally biased region" description="Low complexity" evidence="1">
    <location>
        <begin position="24"/>
        <end position="39"/>
    </location>
</feature>
<dbReference type="OrthoDB" id="1376015at2"/>
<feature type="transmembrane region" description="Helical" evidence="2">
    <location>
        <begin position="171"/>
        <end position="194"/>
    </location>
</feature>
<proteinExistence type="predicted"/>
<organism evidence="3 4">
    <name type="scientific">Actinomadura hallensis</name>
    <dbReference type="NCBI Taxonomy" id="337895"/>
    <lineage>
        <taxon>Bacteria</taxon>
        <taxon>Bacillati</taxon>
        <taxon>Actinomycetota</taxon>
        <taxon>Actinomycetes</taxon>
        <taxon>Streptosporangiales</taxon>
        <taxon>Thermomonosporaceae</taxon>
        <taxon>Actinomadura</taxon>
    </lineage>
</organism>
<gene>
    <name evidence="3" type="ORF">FHX41_2375</name>
</gene>
<dbReference type="AlphaFoldDB" id="A0A543IDR0"/>
<feature type="transmembrane region" description="Helical" evidence="2">
    <location>
        <begin position="90"/>
        <end position="109"/>
    </location>
</feature>
<keyword evidence="2" id="KW-1133">Transmembrane helix</keyword>
<accession>A0A543IDR0</accession>
<keyword evidence="4" id="KW-1185">Reference proteome</keyword>
<dbReference type="Proteomes" id="UP000316706">
    <property type="component" value="Unassembled WGS sequence"/>
</dbReference>
<evidence type="ECO:0000256" key="1">
    <source>
        <dbReference type="SAM" id="MobiDB-lite"/>
    </source>
</evidence>
<reference evidence="3 4" key="1">
    <citation type="submission" date="2019-06" db="EMBL/GenBank/DDBJ databases">
        <title>Sequencing the genomes of 1000 actinobacteria strains.</title>
        <authorList>
            <person name="Klenk H.-P."/>
        </authorList>
    </citation>
    <scope>NUCLEOTIDE SEQUENCE [LARGE SCALE GENOMIC DNA]</scope>
    <source>
        <strain evidence="3 4">DSM 45043</strain>
    </source>
</reference>
<comment type="caution">
    <text evidence="3">The sequence shown here is derived from an EMBL/GenBank/DDBJ whole genome shotgun (WGS) entry which is preliminary data.</text>
</comment>
<name>A0A543IDR0_9ACTN</name>